<evidence type="ECO:0000256" key="1">
    <source>
        <dbReference type="SAM" id="MobiDB-lite"/>
    </source>
</evidence>
<reference evidence="2 3" key="1">
    <citation type="journal article" date="2024" name="Chem. Sci.">
        <title>Discovery of megapolipeptins by genome mining of a Burkholderiales bacteria collection.</title>
        <authorList>
            <person name="Paulo B.S."/>
            <person name="Recchia M.J.J."/>
            <person name="Lee S."/>
            <person name="Fergusson C.H."/>
            <person name="Romanowski S.B."/>
            <person name="Hernandez A."/>
            <person name="Krull N."/>
            <person name="Liu D.Y."/>
            <person name="Cavanagh H."/>
            <person name="Bos A."/>
            <person name="Gray C.A."/>
            <person name="Murphy B.T."/>
            <person name="Linington R.G."/>
            <person name="Eustaquio A.S."/>
        </authorList>
    </citation>
    <scope>NUCLEOTIDE SEQUENCE [LARGE SCALE GENOMIC DNA]</scope>
    <source>
        <strain evidence="2 3">RL21-008-BIB-A</strain>
    </source>
</reference>
<evidence type="ECO:0000313" key="2">
    <source>
        <dbReference type="EMBL" id="MFL9926102.1"/>
    </source>
</evidence>
<protein>
    <submittedName>
        <fullName evidence="2">Uncharacterized protein</fullName>
    </submittedName>
</protein>
<feature type="compositionally biased region" description="Polar residues" evidence="1">
    <location>
        <begin position="1"/>
        <end position="17"/>
    </location>
</feature>
<proteinExistence type="predicted"/>
<sequence length="64" mass="6647">MANKSAPASKTQLQSPKAQAVAASVGVSEPENELFNEDAAAARHLTAIRIRGQIADFDGEQPAA</sequence>
<dbReference type="RefSeq" id="WP_408159295.1">
    <property type="nucleotide sequence ID" value="NZ_JAQQFM010000007.1"/>
</dbReference>
<evidence type="ECO:0000313" key="3">
    <source>
        <dbReference type="Proteomes" id="UP001629246"/>
    </source>
</evidence>
<dbReference type="EMBL" id="JAQQFM010000007">
    <property type="protein sequence ID" value="MFL9926102.1"/>
    <property type="molecule type" value="Genomic_DNA"/>
</dbReference>
<feature type="region of interest" description="Disordered" evidence="1">
    <location>
        <begin position="1"/>
        <end position="24"/>
    </location>
</feature>
<dbReference type="Proteomes" id="UP001629246">
    <property type="component" value="Unassembled WGS sequence"/>
</dbReference>
<organism evidence="2 3">
    <name type="scientific">Herbaspirillum lusitanum</name>
    <dbReference type="NCBI Taxonomy" id="213312"/>
    <lineage>
        <taxon>Bacteria</taxon>
        <taxon>Pseudomonadati</taxon>
        <taxon>Pseudomonadota</taxon>
        <taxon>Betaproteobacteria</taxon>
        <taxon>Burkholderiales</taxon>
        <taxon>Oxalobacteraceae</taxon>
        <taxon>Herbaspirillum</taxon>
    </lineage>
</organism>
<name>A0ABW9AFB7_9BURK</name>
<gene>
    <name evidence="2" type="ORF">PQR62_17635</name>
</gene>
<accession>A0ABW9AFB7</accession>
<keyword evidence="3" id="KW-1185">Reference proteome</keyword>
<comment type="caution">
    <text evidence="2">The sequence shown here is derived from an EMBL/GenBank/DDBJ whole genome shotgun (WGS) entry which is preliminary data.</text>
</comment>